<dbReference type="SMART" id="SM00419">
    <property type="entry name" value="HTH_CRP"/>
    <property type="match status" value="1"/>
</dbReference>
<dbReference type="PANTHER" id="PTHR24567">
    <property type="entry name" value="CRP FAMILY TRANSCRIPTIONAL REGULATORY PROTEIN"/>
    <property type="match status" value="1"/>
</dbReference>
<feature type="domain" description="Cyclic nucleotide-binding" evidence="4">
    <location>
        <begin position="14"/>
        <end position="119"/>
    </location>
</feature>
<dbReference type="KEGG" id="scd:Spica_1951"/>
<dbReference type="GO" id="GO:0005829">
    <property type="term" value="C:cytosol"/>
    <property type="evidence" value="ECO:0007669"/>
    <property type="project" value="TreeGrafter"/>
</dbReference>
<dbReference type="RefSeq" id="WP_013969370.1">
    <property type="nucleotide sequence ID" value="NC_015732.1"/>
</dbReference>
<evidence type="ECO:0000256" key="3">
    <source>
        <dbReference type="ARBA" id="ARBA00023163"/>
    </source>
</evidence>
<dbReference type="PROSITE" id="PS50042">
    <property type="entry name" value="CNMP_BINDING_3"/>
    <property type="match status" value="1"/>
</dbReference>
<dbReference type="InterPro" id="IPR018490">
    <property type="entry name" value="cNMP-bd_dom_sf"/>
</dbReference>
<dbReference type="HOGENOM" id="CLU_075053_4_1_12"/>
<dbReference type="InterPro" id="IPR000595">
    <property type="entry name" value="cNMP-bd_dom"/>
</dbReference>
<evidence type="ECO:0000313" key="7">
    <source>
        <dbReference type="Proteomes" id="UP000000503"/>
    </source>
</evidence>
<evidence type="ECO:0000259" key="4">
    <source>
        <dbReference type="PROSITE" id="PS50042"/>
    </source>
</evidence>
<dbReference type="STRING" id="744872.Spica_1951"/>
<dbReference type="GO" id="GO:0003677">
    <property type="term" value="F:DNA binding"/>
    <property type="evidence" value="ECO:0007669"/>
    <property type="project" value="UniProtKB-KW"/>
</dbReference>
<sequence length="224" mass="25064">MDKQDLLHFSVSSLCRGMDVLTLKELMKGVPCRIILKPKGSLVLAAGSRYNELHLLLEGSVQAVMEHENGKSVVIETIEAPDPIAPAILFAPCQVLPVTVLAESDCRMLVLPLETILDLCQKDRQFLINFLTEIGGKLSLFAEKFKLLEFSSLRKRIAVFLAHRLDGTTYTLPFPKEKLAEYLSVARPSLSRELSEMAAEGILKIEGRTITVLDKKRFHFLITE</sequence>
<dbReference type="Pfam" id="PF00027">
    <property type="entry name" value="cNMP_binding"/>
    <property type="match status" value="1"/>
</dbReference>
<evidence type="ECO:0000256" key="1">
    <source>
        <dbReference type="ARBA" id="ARBA00023015"/>
    </source>
</evidence>
<dbReference type="PROSITE" id="PS51063">
    <property type="entry name" value="HTH_CRP_2"/>
    <property type="match status" value="1"/>
</dbReference>
<dbReference type="EMBL" id="CP002868">
    <property type="protein sequence ID" value="AEJ20080.1"/>
    <property type="molecule type" value="Genomic_DNA"/>
</dbReference>
<keyword evidence="2" id="KW-0238">DNA-binding</keyword>
<dbReference type="CDD" id="cd00038">
    <property type="entry name" value="CAP_ED"/>
    <property type="match status" value="1"/>
</dbReference>
<evidence type="ECO:0000259" key="5">
    <source>
        <dbReference type="PROSITE" id="PS51063"/>
    </source>
</evidence>
<dbReference type="eggNOG" id="COG0664">
    <property type="taxonomic scope" value="Bacteria"/>
</dbReference>
<dbReference type="InterPro" id="IPR014710">
    <property type="entry name" value="RmlC-like_jellyroll"/>
</dbReference>
<dbReference type="InterPro" id="IPR050397">
    <property type="entry name" value="Env_Response_Regulators"/>
</dbReference>
<accession>F8EXR6</accession>
<keyword evidence="1" id="KW-0805">Transcription regulation</keyword>
<keyword evidence="3" id="KW-0804">Transcription</keyword>
<keyword evidence="7" id="KW-1185">Reference proteome</keyword>
<feature type="domain" description="HTH crp-type" evidence="5">
    <location>
        <begin position="151"/>
        <end position="216"/>
    </location>
</feature>
<proteinExistence type="predicted"/>
<dbReference type="AlphaFoldDB" id="F8EXR6"/>
<name>F8EXR6_GRAC1</name>
<dbReference type="SUPFAM" id="SSF46785">
    <property type="entry name" value="Winged helix' DNA-binding domain"/>
    <property type="match status" value="1"/>
</dbReference>
<dbReference type="SUPFAM" id="SSF51206">
    <property type="entry name" value="cAMP-binding domain-like"/>
    <property type="match status" value="1"/>
</dbReference>
<gene>
    <name evidence="6" type="ordered locus">Spica_1951</name>
</gene>
<dbReference type="Proteomes" id="UP000000503">
    <property type="component" value="Chromosome"/>
</dbReference>
<dbReference type="Gene3D" id="2.60.120.10">
    <property type="entry name" value="Jelly Rolls"/>
    <property type="match status" value="1"/>
</dbReference>
<dbReference type="InterPro" id="IPR036390">
    <property type="entry name" value="WH_DNA-bd_sf"/>
</dbReference>
<dbReference type="InterPro" id="IPR012318">
    <property type="entry name" value="HTH_CRP"/>
</dbReference>
<dbReference type="PANTHER" id="PTHR24567:SF58">
    <property type="entry name" value="CYCLIC AMP-BINDING REGULATORY PROTEIN"/>
    <property type="match status" value="1"/>
</dbReference>
<dbReference type="OrthoDB" id="3176638at2"/>
<reference evidence="7" key="1">
    <citation type="journal article" date="2013" name="Stand. Genomic Sci.">
        <title>Genome sequence of the thermophilic fresh-water bacterium Spirochaeta caldaria type strain (H1(T)), reclassification of Spirochaeta caldaria, Spirochaeta stenostrepta, and Spirochaeta zuelzerae in the genus Treponema as Treponema caldaria comb. nov., Treponema stenostrepta comb. nov., and Treponema zuelzerae comb. nov., and emendation of the genus Treponema.</title>
        <authorList>
            <person name="Abt B."/>
            <person name="Goker M."/>
            <person name="Scheuner C."/>
            <person name="Han C."/>
            <person name="Lu M."/>
            <person name="Misra M."/>
            <person name="Lapidus A."/>
            <person name="Nolan M."/>
            <person name="Lucas S."/>
            <person name="Hammon N."/>
            <person name="Deshpande S."/>
            <person name="Cheng J.F."/>
            <person name="Tapia R."/>
            <person name="Goodwin L.A."/>
            <person name="Pitluck S."/>
            <person name="Liolios K."/>
            <person name="Pagani I."/>
            <person name="Ivanova N."/>
            <person name="Mavromatis K."/>
            <person name="Mikhailova N."/>
            <person name="Huntemann M."/>
            <person name="Pati A."/>
            <person name="Chen A."/>
            <person name="Palaniappan K."/>
            <person name="Land M."/>
            <person name="Hauser L."/>
            <person name="Jeffries C.D."/>
            <person name="Rohde M."/>
            <person name="Spring S."/>
            <person name="Gronow S."/>
            <person name="Detter J.C."/>
            <person name="Bristow J."/>
            <person name="Eisen J.A."/>
            <person name="Markowitz V."/>
            <person name="Hugenholtz P."/>
            <person name="Kyrpides N.C."/>
            <person name="Woyke T."/>
            <person name="Klenk H.P."/>
        </authorList>
    </citation>
    <scope>NUCLEOTIDE SEQUENCE</scope>
    <source>
        <strain evidence="7">ATCC 51460 / DSM 7334 / H1</strain>
    </source>
</reference>
<evidence type="ECO:0000256" key="2">
    <source>
        <dbReference type="ARBA" id="ARBA00023125"/>
    </source>
</evidence>
<dbReference type="Pfam" id="PF13545">
    <property type="entry name" value="HTH_Crp_2"/>
    <property type="match status" value="1"/>
</dbReference>
<organism evidence="6 7">
    <name type="scientific">Gracilinema caldarium (strain ATCC 51460 / DSM 7334 / H1)</name>
    <name type="common">Treponema caldarium</name>
    <dbReference type="NCBI Taxonomy" id="744872"/>
    <lineage>
        <taxon>Bacteria</taxon>
        <taxon>Pseudomonadati</taxon>
        <taxon>Spirochaetota</taxon>
        <taxon>Spirochaetia</taxon>
        <taxon>Spirochaetales</taxon>
        <taxon>Breznakiellaceae</taxon>
        <taxon>Gracilinema</taxon>
    </lineage>
</organism>
<dbReference type="GO" id="GO:0003700">
    <property type="term" value="F:DNA-binding transcription factor activity"/>
    <property type="evidence" value="ECO:0007669"/>
    <property type="project" value="TreeGrafter"/>
</dbReference>
<evidence type="ECO:0000313" key="6">
    <source>
        <dbReference type="EMBL" id="AEJ20080.1"/>
    </source>
</evidence>
<protein>
    <submittedName>
        <fullName evidence="6">Transcriptional regulator, Crp/Fnr family</fullName>
    </submittedName>
</protein>